<dbReference type="GO" id="GO:0005634">
    <property type="term" value="C:nucleus"/>
    <property type="evidence" value="ECO:0007669"/>
    <property type="project" value="UniProtKB-SubCell"/>
</dbReference>
<feature type="site" description="Histone H3K4me3 binding" evidence="7">
    <location>
        <position position="418"/>
    </location>
</feature>
<keyword evidence="13" id="KW-1185">Reference proteome</keyword>
<feature type="binding site" evidence="8">
    <location>
        <position position="410"/>
    </location>
    <ligand>
        <name>Zn(2+)</name>
        <dbReference type="ChEBI" id="CHEBI:29105"/>
        <label>1</label>
    </ligand>
</feature>
<reference evidence="12" key="1">
    <citation type="submission" date="2014-09" db="EMBL/GenBank/DDBJ databases">
        <authorList>
            <person name="Aslett A.Martin."/>
        </authorList>
    </citation>
    <scope>NUCLEOTIDE SEQUENCE</scope>
    <source>
        <strain evidence="12">ED321 Heterogonic</strain>
    </source>
</reference>
<dbReference type="SMART" id="SM00249">
    <property type="entry name" value="PHD"/>
    <property type="match status" value="1"/>
</dbReference>
<reference evidence="13" key="2">
    <citation type="submission" date="2014-09" db="EMBL/GenBank/DDBJ databases">
        <authorList>
            <person name="Martin A.A."/>
        </authorList>
    </citation>
    <scope>NUCLEOTIDE SEQUENCE</scope>
    <source>
        <strain evidence="13">ED321</strain>
    </source>
</reference>
<dbReference type="InterPro" id="IPR011011">
    <property type="entry name" value="Znf_FYVE_PHD"/>
</dbReference>
<dbReference type="InterPro" id="IPR019786">
    <property type="entry name" value="Zinc_finger_PHD-type_CS"/>
</dbReference>
<dbReference type="InterPro" id="IPR013083">
    <property type="entry name" value="Znf_RING/FYVE/PHD"/>
</dbReference>
<dbReference type="CDD" id="cd15505">
    <property type="entry name" value="PHD_ING"/>
    <property type="match status" value="1"/>
</dbReference>
<evidence type="ECO:0000256" key="3">
    <source>
        <dbReference type="ARBA" id="ARBA00022723"/>
    </source>
</evidence>
<keyword evidence="3 8" id="KW-0479">Metal-binding</keyword>
<evidence type="ECO:0000256" key="7">
    <source>
        <dbReference type="PIRSR" id="PIRSR628651-50"/>
    </source>
</evidence>
<evidence type="ECO:0000256" key="8">
    <source>
        <dbReference type="PIRSR" id="PIRSR628651-51"/>
    </source>
</evidence>
<dbReference type="EMBL" id="LN609405">
    <property type="protein sequence ID" value="CEF61040.1"/>
    <property type="molecule type" value="Genomic_DNA"/>
</dbReference>
<evidence type="ECO:0000313" key="12">
    <source>
        <dbReference type="EMBL" id="CEF61040.1"/>
    </source>
</evidence>
<feature type="domain" description="PHD-type" evidence="11">
    <location>
        <begin position="405"/>
        <end position="454"/>
    </location>
</feature>
<reference evidence="14" key="3">
    <citation type="submission" date="2020-12" db="UniProtKB">
        <authorList>
            <consortium name="WormBaseParasite"/>
        </authorList>
    </citation>
    <scope>IDENTIFICATION</scope>
</reference>
<organism evidence="12">
    <name type="scientific">Strongyloides ratti</name>
    <name type="common">Parasitic roundworm</name>
    <dbReference type="NCBI Taxonomy" id="34506"/>
    <lineage>
        <taxon>Eukaryota</taxon>
        <taxon>Metazoa</taxon>
        <taxon>Ecdysozoa</taxon>
        <taxon>Nematoda</taxon>
        <taxon>Chromadorea</taxon>
        <taxon>Rhabditida</taxon>
        <taxon>Tylenchina</taxon>
        <taxon>Panagrolaimomorpha</taxon>
        <taxon>Strongyloidoidea</taxon>
        <taxon>Strongyloididae</taxon>
        <taxon>Strongyloides</taxon>
    </lineage>
</organism>
<feature type="binding site" evidence="8">
    <location>
        <position position="435"/>
    </location>
    <ligand>
        <name>Zn(2+)</name>
        <dbReference type="ChEBI" id="CHEBI:29105"/>
        <label>1</label>
    </ligand>
</feature>
<dbReference type="Gene3D" id="3.30.40.10">
    <property type="entry name" value="Zinc/RING finger domain, C3HC4 (zinc finger)"/>
    <property type="match status" value="1"/>
</dbReference>
<dbReference type="InterPro" id="IPR019787">
    <property type="entry name" value="Znf_PHD-finger"/>
</dbReference>
<evidence type="ECO:0000313" key="14">
    <source>
        <dbReference type="WBParaSite" id="SRAE_0000017000.1"/>
    </source>
</evidence>
<dbReference type="CTD" id="36373407"/>
<evidence type="ECO:0000256" key="9">
    <source>
        <dbReference type="PROSITE-ProRule" id="PRU00146"/>
    </source>
</evidence>
<evidence type="ECO:0000313" key="13">
    <source>
        <dbReference type="Proteomes" id="UP000035682"/>
    </source>
</evidence>
<dbReference type="GO" id="GO:0008270">
    <property type="term" value="F:zinc ion binding"/>
    <property type="evidence" value="ECO:0007669"/>
    <property type="project" value="UniProtKB-KW"/>
</dbReference>
<gene>
    <name evidence="12 14 15" type="ORF">SRAE_0000017000</name>
</gene>
<feature type="binding site" evidence="8">
    <location>
        <position position="426"/>
    </location>
    <ligand>
        <name>Zn(2+)</name>
        <dbReference type="ChEBI" id="CHEBI:29105"/>
        <label>2</label>
    </ligand>
</feature>
<evidence type="ECO:0000256" key="2">
    <source>
        <dbReference type="ARBA" id="ARBA00010210"/>
    </source>
</evidence>
<keyword evidence="6" id="KW-0539">Nucleus</keyword>
<comment type="similarity">
    <text evidence="2">Belongs to the ING family.</text>
</comment>
<protein>
    <submittedName>
        <fullName evidence="12">Zinc finger, PHD-type domain and Zinc finger,FYVE/PHD-type domain and Zinc finger, RING/FYVE/PHD-type domain and Zinc finger, PHD-finger domain-containing protein</fullName>
    </submittedName>
</protein>
<dbReference type="InterPro" id="IPR001965">
    <property type="entry name" value="Znf_PHD"/>
</dbReference>
<feature type="region of interest" description="Disordered" evidence="10">
    <location>
        <begin position="61"/>
        <end position="80"/>
    </location>
</feature>
<evidence type="ECO:0000256" key="10">
    <source>
        <dbReference type="SAM" id="MobiDB-lite"/>
    </source>
</evidence>
<evidence type="ECO:0000256" key="5">
    <source>
        <dbReference type="ARBA" id="ARBA00022833"/>
    </source>
</evidence>
<evidence type="ECO:0000256" key="6">
    <source>
        <dbReference type="ARBA" id="ARBA00023242"/>
    </source>
</evidence>
<keyword evidence="5 8" id="KW-0862">Zinc</keyword>
<dbReference type="SUPFAM" id="SSF57903">
    <property type="entry name" value="FYVE/PHD zinc finger"/>
    <property type="match status" value="1"/>
</dbReference>
<feature type="site" description="Histone H3K4me3 binding" evidence="7">
    <location>
        <position position="422"/>
    </location>
</feature>
<evidence type="ECO:0000259" key="11">
    <source>
        <dbReference type="PROSITE" id="PS50016"/>
    </source>
</evidence>
<name>A0A090KU51_STRRB</name>
<dbReference type="RefSeq" id="XP_024500249.1">
    <property type="nucleotide sequence ID" value="XM_024646024.1"/>
</dbReference>
<dbReference type="Proteomes" id="UP000035682">
    <property type="component" value="Unplaced"/>
</dbReference>
<proteinExistence type="inferred from homology"/>
<comment type="subcellular location">
    <subcellularLocation>
        <location evidence="1">Nucleus</location>
    </subcellularLocation>
</comment>
<dbReference type="WBParaSite" id="SRAE_0000017000.1">
    <property type="protein sequence ID" value="SRAE_0000017000.1"/>
    <property type="gene ID" value="WBGene00255909"/>
</dbReference>
<dbReference type="FunFam" id="3.30.40.10:FF:000021">
    <property type="entry name" value="Inhibitor of growth 2b"/>
    <property type="match status" value="1"/>
</dbReference>
<feature type="site" description="Histone H3K4me3 binding" evidence="7">
    <location>
        <position position="430"/>
    </location>
</feature>
<dbReference type="InterPro" id="IPR028651">
    <property type="entry name" value="ING_fam"/>
</dbReference>
<evidence type="ECO:0000313" key="15">
    <source>
        <dbReference type="WormBase" id="SRAE_0000017000"/>
    </source>
</evidence>
<dbReference type="AlphaFoldDB" id="A0A090KU51"/>
<dbReference type="WormBase" id="SRAE_0000017000">
    <property type="protein sequence ID" value="SRP05860"/>
    <property type="gene ID" value="WBGene00255909"/>
</dbReference>
<feature type="binding site" evidence="8">
    <location>
        <position position="421"/>
    </location>
    <ligand>
        <name>Zn(2+)</name>
        <dbReference type="ChEBI" id="CHEBI:29105"/>
        <label>2</label>
    </ligand>
</feature>
<feature type="binding site" evidence="8">
    <location>
        <position position="448"/>
    </location>
    <ligand>
        <name>Zn(2+)</name>
        <dbReference type="ChEBI" id="CHEBI:29105"/>
        <label>2</label>
    </ligand>
</feature>
<dbReference type="PROSITE" id="PS50016">
    <property type="entry name" value="ZF_PHD_2"/>
    <property type="match status" value="1"/>
</dbReference>
<dbReference type="OrthoDB" id="5411773at2759"/>
<feature type="site" description="Histone H3K4me3 binding" evidence="7">
    <location>
        <position position="407"/>
    </location>
</feature>
<keyword evidence="4 9" id="KW-0863">Zinc-finger</keyword>
<feature type="binding site" evidence="8">
    <location>
        <position position="432"/>
    </location>
    <ligand>
        <name>Zn(2+)</name>
        <dbReference type="ChEBI" id="CHEBI:29105"/>
        <label>1</label>
    </ligand>
</feature>
<sequence>MNVKTSLLNENQCQFMNKKKKLLLALDIFTNESIKEYYKEFCSTFGLIMNNADSFKFGFASGSRKQSRNTTPSEDSSSLERWENKNEIGVKFYNIKELDEFIDYFGETEESSLIHICIAILNDSDFQGFVDTQFKVILYRNCQLKTYIVDLFKSLPFDYYDLSKCFRKLHNMSQYKGDLNYYDMDISKKKIHLEILALINRITIKMKSIAELYGARIALLEEFNSKLAKQKIKLTNVTHDVDEELRNATLNACHKMAMDMTEENEMFKLFSRYSTIKKMNEIDISDLEDDMDEDEEDETSSSINDMEYESGNISTVIQSPECCIDIPSTGSALSITPIGSPKIDTKNVLDITSIKRKPGKFKKLTKGEDDIEIEGLTRRIIGKGKKSNQLDLATLAEMNAAPDEPRYCLCDRVSYGDMVGCDNEKCTLEWFHFECVGLRTKPKGKWYCPLCRDDKPTSLKRVRN</sequence>
<feature type="binding site" evidence="8">
    <location>
        <position position="451"/>
    </location>
    <ligand>
        <name>Zn(2+)</name>
        <dbReference type="ChEBI" id="CHEBI:29105"/>
        <label>2</label>
    </ligand>
</feature>
<dbReference type="PROSITE" id="PS01359">
    <property type="entry name" value="ZF_PHD_1"/>
    <property type="match status" value="1"/>
</dbReference>
<accession>A0A090KU51</accession>
<dbReference type="PANTHER" id="PTHR10333">
    <property type="entry name" value="INHIBITOR OF GROWTH PROTEIN"/>
    <property type="match status" value="1"/>
</dbReference>
<dbReference type="GeneID" id="36373407"/>
<evidence type="ECO:0000256" key="4">
    <source>
        <dbReference type="ARBA" id="ARBA00022771"/>
    </source>
</evidence>
<feature type="binding site" evidence="8">
    <location>
        <position position="408"/>
    </location>
    <ligand>
        <name>Zn(2+)</name>
        <dbReference type="ChEBI" id="CHEBI:29105"/>
        <label>1</label>
    </ligand>
</feature>
<evidence type="ECO:0000256" key="1">
    <source>
        <dbReference type="ARBA" id="ARBA00004123"/>
    </source>
</evidence>